<dbReference type="EC" id="3.4.11.2" evidence="4"/>
<comment type="similarity">
    <text evidence="3">Belongs to the peptidase M1 family.</text>
</comment>
<gene>
    <name evidence="15" type="ORF">BU204_32285</name>
</gene>
<dbReference type="SUPFAM" id="SSF63737">
    <property type="entry name" value="Leukotriene A4 hydrolase N-terminal domain"/>
    <property type="match status" value="1"/>
</dbReference>
<evidence type="ECO:0000256" key="5">
    <source>
        <dbReference type="ARBA" id="ARBA00015611"/>
    </source>
</evidence>
<evidence type="ECO:0000256" key="1">
    <source>
        <dbReference type="ARBA" id="ARBA00000098"/>
    </source>
</evidence>
<evidence type="ECO:0000256" key="6">
    <source>
        <dbReference type="ARBA" id="ARBA00022670"/>
    </source>
</evidence>
<dbReference type="AlphaFoldDB" id="A0A1Q8C6G9"/>
<protein>
    <recommendedName>
        <fullName evidence="5">Aminopeptidase N</fullName>
        <ecNumber evidence="4">3.4.11.2</ecNumber>
    </recommendedName>
    <alternativeName>
        <fullName evidence="11">Alanine aminopeptidase</fullName>
    </alternativeName>
    <alternativeName>
        <fullName evidence="12">Lysyl aminopeptidase</fullName>
    </alternativeName>
</protein>
<keyword evidence="7" id="KW-0479">Metal-binding</keyword>
<dbReference type="PANTHER" id="PTHR11533:SF297">
    <property type="entry name" value="AMINOPEPTIDASE N"/>
    <property type="match status" value="1"/>
</dbReference>
<comment type="catalytic activity">
    <reaction evidence="1">
        <text>Release of an N-terminal amino acid, Xaa-|-Yaa- from a peptide, amide or arylamide. Xaa is preferably Ala, but may be most amino acids including Pro (slow action). When a terminal hydrophobic residue is followed by a prolyl residue, the two may be released as an intact Xaa-Pro dipeptide.</text>
        <dbReference type="EC" id="3.4.11.2"/>
    </reaction>
</comment>
<evidence type="ECO:0000259" key="14">
    <source>
        <dbReference type="Pfam" id="PF17900"/>
    </source>
</evidence>
<keyword evidence="8" id="KW-0378">Hydrolase</keyword>
<dbReference type="GO" id="GO:0008237">
    <property type="term" value="F:metallopeptidase activity"/>
    <property type="evidence" value="ECO:0007669"/>
    <property type="project" value="UniProtKB-KW"/>
</dbReference>
<proteinExistence type="inferred from homology"/>
<evidence type="ECO:0000256" key="2">
    <source>
        <dbReference type="ARBA" id="ARBA00001947"/>
    </source>
</evidence>
<dbReference type="STRING" id="1912961.BU204_32285"/>
<evidence type="ECO:0000259" key="13">
    <source>
        <dbReference type="Pfam" id="PF01433"/>
    </source>
</evidence>
<comment type="cofactor">
    <cofactor evidence="2">
        <name>Zn(2+)</name>
        <dbReference type="ChEBI" id="CHEBI:29105"/>
    </cofactor>
</comment>
<dbReference type="Gene3D" id="2.60.40.1730">
    <property type="entry name" value="tricorn interacting facor f3 domain"/>
    <property type="match status" value="1"/>
</dbReference>
<evidence type="ECO:0000256" key="8">
    <source>
        <dbReference type="ARBA" id="ARBA00022801"/>
    </source>
</evidence>
<keyword evidence="6" id="KW-0645">Protease</keyword>
<dbReference type="SUPFAM" id="SSF55486">
    <property type="entry name" value="Metalloproteases ('zincins'), catalytic domain"/>
    <property type="match status" value="1"/>
</dbReference>
<dbReference type="GO" id="GO:0016285">
    <property type="term" value="F:alanyl aminopeptidase activity"/>
    <property type="evidence" value="ECO:0007669"/>
    <property type="project" value="UniProtKB-EC"/>
</dbReference>
<evidence type="ECO:0000256" key="4">
    <source>
        <dbReference type="ARBA" id="ARBA00012564"/>
    </source>
</evidence>
<evidence type="ECO:0000256" key="9">
    <source>
        <dbReference type="ARBA" id="ARBA00022833"/>
    </source>
</evidence>
<dbReference type="InterPro" id="IPR050344">
    <property type="entry name" value="Peptidase_M1_aminopeptidases"/>
</dbReference>
<dbReference type="InterPro" id="IPR001930">
    <property type="entry name" value="Peptidase_M1"/>
</dbReference>
<dbReference type="EMBL" id="MSIE01000080">
    <property type="protein sequence ID" value="OLF09959.1"/>
    <property type="molecule type" value="Genomic_DNA"/>
</dbReference>
<dbReference type="PANTHER" id="PTHR11533">
    <property type="entry name" value="PROTEASE M1 ZINC METALLOPROTEASE"/>
    <property type="match status" value="1"/>
</dbReference>
<dbReference type="GO" id="GO:0006508">
    <property type="term" value="P:proteolysis"/>
    <property type="evidence" value="ECO:0007669"/>
    <property type="project" value="UniProtKB-KW"/>
</dbReference>
<reference evidence="15 16" key="1">
    <citation type="submission" date="2016-12" db="EMBL/GenBank/DDBJ databases">
        <title>The draft genome sequence of Actinophytocola sp. 11-183.</title>
        <authorList>
            <person name="Wang W."/>
            <person name="Yuan L."/>
        </authorList>
    </citation>
    <scope>NUCLEOTIDE SEQUENCE [LARGE SCALE GENOMIC DNA]</scope>
    <source>
        <strain evidence="15 16">11-183</strain>
    </source>
</reference>
<evidence type="ECO:0000313" key="15">
    <source>
        <dbReference type="EMBL" id="OLF09959.1"/>
    </source>
</evidence>
<keyword evidence="9" id="KW-0862">Zinc</keyword>
<evidence type="ECO:0000256" key="3">
    <source>
        <dbReference type="ARBA" id="ARBA00010136"/>
    </source>
</evidence>
<dbReference type="Pfam" id="PF01433">
    <property type="entry name" value="Peptidase_M1"/>
    <property type="match status" value="1"/>
</dbReference>
<dbReference type="GO" id="GO:0008270">
    <property type="term" value="F:zinc ion binding"/>
    <property type="evidence" value="ECO:0007669"/>
    <property type="project" value="InterPro"/>
</dbReference>
<feature type="domain" description="Peptidase M1 membrane alanine aminopeptidase" evidence="13">
    <location>
        <begin position="307"/>
        <end position="453"/>
    </location>
</feature>
<dbReference type="InterPro" id="IPR014782">
    <property type="entry name" value="Peptidase_M1_dom"/>
</dbReference>
<dbReference type="Pfam" id="PF17900">
    <property type="entry name" value="Peptidase_M1_N"/>
    <property type="match status" value="1"/>
</dbReference>
<keyword evidence="16" id="KW-1185">Reference proteome</keyword>
<dbReference type="PRINTS" id="PR00756">
    <property type="entry name" value="ALADIPTASE"/>
</dbReference>
<evidence type="ECO:0000256" key="12">
    <source>
        <dbReference type="ARBA" id="ARBA00031533"/>
    </source>
</evidence>
<dbReference type="InterPro" id="IPR045357">
    <property type="entry name" value="Aminopeptidase_N-like_N"/>
</dbReference>
<name>A0A1Q8C6G9_9PSEU</name>
<dbReference type="Proteomes" id="UP000185596">
    <property type="component" value="Unassembled WGS sequence"/>
</dbReference>
<organism evidence="15 16">
    <name type="scientific">Actinophytocola xanthii</name>
    <dbReference type="NCBI Taxonomy" id="1912961"/>
    <lineage>
        <taxon>Bacteria</taxon>
        <taxon>Bacillati</taxon>
        <taxon>Actinomycetota</taxon>
        <taxon>Actinomycetes</taxon>
        <taxon>Pseudonocardiales</taxon>
        <taxon>Pseudonocardiaceae</taxon>
    </lineage>
</organism>
<accession>A0A1Q8C6G9</accession>
<sequence length="471" mass="51374">MVVAAVAGLLTAPAETTADTTAETTIGAPGLYDPAYPLDGNGGYQVDHYDLRLTYTPATDELRGTTTILARTTQPLSQFNLDFLLHPSSVLVNNTAADFTAEPDGELVVRPRSPLDAETRLLIVVTYRDRPDNYTRHGKDMWRPNPTGLVIIGEPHMATWWFPSNDHPSDKATFDISLALPPDLEFISGGQYLSTQPLANGWNRWNWRSTVPHPTYAAAGAIGDYDVNHRPAPNGQQLVTAYHRDLPNRPAAEASFERTPELVDYLSTRLGPYPGEAQGGLAYPGRVGGLEVPARPFLPSGHFANGANTSVVVHELAHQWFGNSVSVRQWRDVWLNEGFAAYAEYLWSEDNGEPTAAELAQASYDLYPANHPTWAFPVAQPPPLGVPPAGSVVYHRGAMALQNLRVTVGDEVFFAILRGWPATMKNANASTEDFHAYAEHVAGRSLDAVFDTWVYAAARPPTGPNELVPTG</sequence>
<feature type="domain" description="Aminopeptidase N-like N-terminal" evidence="14">
    <location>
        <begin position="47"/>
        <end position="216"/>
    </location>
</feature>
<evidence type="ECO:0000256" key="10">
    <source>
        <dbReference type="ARBA" id="ARBA00023049"/>
    </source>
</evidence>
<evidence type="ECO:0000256" key="7">
    <source>
        <dbReference type="ARBA" id="ARBA00022723"/>
    </source>
</evidence>
<keyword evidence="10" id="KW-0482">Metalloprotease</keyword>
<comment type="caution">
    <text evidence="15">The sequence shown here is derived from an EMBL/GenBank/DDBJ whole genome shotgun (WGS) entry which is preliminary data.</text>
</comment>
<dbReference type="InterPro" id="IPR042097">
    <property type="entry name" value="Aminopeptidase_N-like_N_sf"/>
</dbReference>
<dbReference type="InterPro" id="IPR027268">
    <property type="entry name" value="Peptidase_M4/M1_CTD_sf"/>
</dbReference>
<dbReference type="CDD" id="cd09603">
    <property type="entry name" value="M1_APN_like"/>
    <property type="match status" value="1"/>
</dbReference>
<dbReference type="Gene3D" id="1.10.390.10">
    <property type="entry name" value="Neutral Protease Domain 2"/>
    <property type="match status" value="1"/>
</dbReference>
<evidence type="ECO:0000313" key="16">
    <source>
        <dbReference type="Proteomes" id="UP000185596"/>
    </source>
</evidence>
<evidence type="ECO:0000256" key="11">
    <source>
        <dbReference type="ARBA" id="ARBA00029811"/>
    </source>
</evidence>